<accession>A0A368FS34</accession>
<name>A0A368FS34_ANCCA</name>
<sequence>MLAGPVVCIPAYAVSDVTCSNSYPQVIRKLVVFLVRLEMILRSVDSSPQIDSGFVVKKPKPKDVLAPEHQRNRYEDNEPTPPIRHHPDAYGRLASWIQQNARSYLPIRHPQTTLDVHVSAGLYQIVDLVREFMPKQRSCQVVTRAYFPAKR</sequence>
<keyword evidence="3" id="KW-1185">Reference proteome</keyword>
<feature type="region of interest" description="Disordered" evidence="1">
    <location>
        <begin position="65"/>
        <end position="84"/>
    </location>
</feature>
<feature type="compositionally biased region" description="Basic and acidic residues" evidence="1">
    <location>
        <begin position="65"/>
        <end position="76"/>
    </location>
</feature>
<evidence type="ECO:0000313" key="3">
    <source>
        <dbReference type="Proteomes" id="UP000252519"/>
    </source>
</evidence>
<protein>
    <submittedName>
        <fullName evidence="2">Uncharacterized protein</fullName>
    </submittedName>
</protein>
<organism evidence="2 3">
    <name type="scientific">Ancylostoma caninum</name>
    <name type="common">Dog hookworm</name>
    <dbReference type="NCBI Taxonomy" id="29170"/>
    <lineage>
        <taxon>Eukaryota</taxon>
        <taxon>Metazoa</taxon>
        <taxon>Ecdysozoa</taxon>
        <taxon>Nematoda</taxon>
        <taxon>Chromadorea</taxon>
        <taxon>Rhabditida</taxon>
        <taxon>Rhabditina</taxon>
        <taxon>Rhabditomorpha</taxon>
        <taxon>Strongyloidea</taxon>
        <taxon>Ancylostomatidae</taxon>
        <taxon>Ancylostomatinae</taxon>
        <taxon>Ancylostoma</taxon>
    </lineage>
</organism>
<gene>
    <name evidence="2" type="ORF">ANCCAN_19129</name>
</gene>
<dbReference type="OrthoDB" id="5975154at2759"/>
<reference evidence="2 3" key="1">
    <citation type="submission" date="2014-10" db="EMBL/GenBank/DDBJ databases">
        <title>Draft genome of the hookworm Ancylostoma caninum.</title>
        <authorList>
            <person name="Mitreva M."/>
        </authorList>
    </citation>
    <scope>NUCLEOTIDE SEQUENCE [LARGE SCALE GENOMIC DNA]</scope>
    <source>
        <strain evidence="2 3">Baltimore</strain>
    </source>
</reference>
<dbReference type="AlphaFoldDB" id="A0A368FS34"/>
<evidence type="ECO:0000313" key="2">
    <source>
        <dbReference type="EMBL" id="RCN35031.1"/>
    </source>
</evidence>
<proteinExistence type="predicted"/>
<evidence type="ECO:0000256" key="1">
    <source>
        <dbReference type="SAM" id="MobiDB-lite"/>
    </source>
</evidence>
<comment type="caution">
    <text evidence="2">The sequence shown here is derived from an EMBL/GenBank/DDBJ whole genome shotgun (WGS) entry which is preliminary data.</text>
</comment>
<dbReference type="Proteomes" id="UP000252519">
    <property type="component" value="Unassembled WGS sequence"/>
</dbReference>
<dbReference type="STRING" id="29170.A0A368FS34"/>
<dbReference type="EMBL" id="JOJR01000710">
    <property type="protein sequence ID" value="RCN35031.1"/>
    <property type="molecule type" value="Genomic_DNA"/>
</dbReference>